<protein>
    <submittedName>
        <fullName evidence="1">Uncharacterized protein</fullName>
    </submittedName>
</protein>
<proteinExistence type="predicted"/>
<evidence type="ECO:0000313" key="1">
    <source>
        <dbReference type="EMBL" id="KAJ9661776.1"/>
    </source>
</evidence>
<organism evidence="1 2">
    <name type="scientific">Neophaeococcomyces mojaviensis</name>
    <dbReference type="NCBI Taxonomy" id="3383035"/>
    <lineage>
        <taxon>Eukaryota</taxon>
        <taxon>Fungi</taxon>
        <taxon>Dikarya</taxon>
        <taxon>Ascomycota</taxon>
        <taxon>Pezizomycotina</taxon>
        <taxon>Eurotiomycetes</taxon>
        <taxon>Chaetothyriomycetidae</taxon>
        <taxon>Chaetothyriales</taxon>
        <taxon>Chaetothyriales incertae sedis</taxon>
        <taxon>Neophaeococcomyces</taxon>
    </lineage>
</organism>
<comment type="caution">
    <text evidence="1">The sequence shown here is derived from an EMBL/GenBank/DDBJ whole genome shotgun (WGS) entry which is preliminary data.</text>
</comment>
<dbReference type="Proteomes" id="UP001172386">
    <property type="component" value="Unassembled WGS sequence"/>
</dbReference>
<accession>A0ACC3AGN0</accession>
<keyword evidence="2" id="KW-1185">Reference proteome</keyword>
<sequence>MHDRHGDTLGGIGSSVAIEQESWKKNEDGTYSGIAWCLPDRGWNRDGTLNFQNRVHKIGLKLTLKLNASAEHPSDKNLELEYLDTILFTGPDGTPTTSLDADVSGSCLSYDGFPELPTATYPGDGFGSDGPVNRRVAVDCESLGLGPDGTFWIGDEYGPYIYQFSQDGKMLRAIRPPDAYIPHRNDKVSFSSASPPIYDKKRVIEPEKPESGRNNNQGFEGLSISHDGKMLYALLQSALAQEGGKKKKTRRQTRLIVYDISDPGRIEYVQEHIVSLPLCKEHDGDKVVAGNSDILHIKGNQLLILARDSDAGGGSEETLSLFRQIDIFDISNATNIKSDHYDKKGGAIANEKGDLLNDIVPAQYFPFININDSSELARFKLHNGGDHDSGLLNEKWESLGLVPVDAENSNNGKDYFLFCLSDNDFITQHGRMNFGKFEYADSSGYELDNQVLVFHLTLPT</sequence>
<name>A0ACC3AGN0_9EURO</name>
<gene>
    <name evidence="1" type="ORF">H2198_001741</name>
</gene>
<reference evidence="1" key="1">
    <citation type="submission" date="2022-10" db="EMBL/GenBank/DDBJ databases">
        <title>Culturing micro-colonial fungi from biological soil crusts in the Mojave desert and describing Neophaeococcomyces mojavensis, and introducing the new genera and species Taxawa tesnikishii.</title>
        <authorList>
            <person name="Kurbessoian T."/>
            <person name="Stajich J.E."/>
        </authorList>
    </citation>
    <scope>NUCLEOTIDE SEQUENCE</scope>
    <source>
        <strain evidence="1">JES_112</strain>
    </source>
</reference>
<dbReference type="EMBL" id="JAPDRQ010000020">
    <property type="protein sequence ID" value="KAJ9661776.1"/>
    <property type="molecule type" value="Genomic_DNA"/>
</dbReference>
<evidence type="ECO:0000313" key="2">
    <source>
        <dbReference type="Proteomes" id="UP001172386"/>
    </source>
</evidence>